<feature type="domain" description="Platelet-derived growth factor (PDGF) family profile" evidence="2">
    <location>
        <begin position="30"/>
        <end position="105"/>
    </location>
</feature>
<accession>A0A2B4RV74</accession>
<evidence type="ECO:0000256" key="1">
    <source>
        <dbReference type="SAM" id="SignalP"/>
    </source>
</evidence>
<dbReference type="InterPro" id="IPR029034">
    <property type="entry name" value="Cystine-knot_cytokine"/>
</dbReference>
<dbReference type="GO" id="GO:0008083">
    <property type="term" value="F:growth factor activity"/>
    <property type="evidence" value="ECO:0007669"/>
    <property type="project" value="InterPro"/>
</dbReference>
<reference evidence="4" key="1">
    <citation type="journal article" date="2017" name="bioRxiv">
        <title>Comparative analysis of the genomes of Stylophora pistillata and Acropora digitifera provides evidence for extensive differences between species of corals.</title>
        <authorList>
            <person name="Voolstra C.R."/>
            <person name="Li Y."/>
            <person name="Liew Y.J."/>
            <person name="Baumgarten S."/>
            <person name="Zoccola D."/>
            <person name="Flot J.-F."/>
            <person name="Tambutte S."/>
            <person name="Allemand D."/>
            <person name="Aranda M."/>
        </authorList>
    </citation>
    <scope>NUCLEOTIDE SEQUENCE [LARGE SCALE GENOMIC DNA]</scope>
</reference>
<gene>
    <name evidence="3" type="ORF">AWC38_SpisGene14852</name>
</gene>
<dbReference type="InterPro" id="IPR000072">
    <property type="entry name" value="PDGF/VEGF_dom"/>
</dbReference>
<dbReference type="GO" id="GO:0016020">
    <property type="term" value="C:membrane"/>
    <property type="evidence" value="ECO:0007669"/>
    <property type="project" value="InterPro"/>
</dbReference>
<evidence type="ECO:0000259" key="2">
    <source>
        <dbReference type="SMART" id="SM00141"/>
    </source>
</evidence>
<dbReference type="SMART" id="SM00141">
    <property type="entry name" value="PDGF"/>
    <property type="match status" value="1"/>
</dbReference>
<sequence>MTNPSVFVGFLSILATGCFVEGFFTQPIPCAARKEVIPIDAPRYQYYPFFVNVYRCSGGCSTNSPDTYHCSATAWNNVTGVVIDLQSRTRKVLTVLNHTSCECACVKKAQDCSENELFDEDICDCQCKYQDEPPAGCPWRFSWNQFQCKCVCARPVEFCPVNMEWSYTACGCVCTQSVVKFCQLEKKFLNASTCECEEPKTIVKTIDPGDPGKRSVETTHWRRLVLCMVGEFVVLTLLFDLILYCQYGGGIICKACHCPRKATSRNGQAVRTYTQPSIGLSSRRDDSPTIDKNLL</sequence>
<dbReference type="SUPFAM" id="SSF57501">
    <property type="entry name" value="Cystine-knot cytokines"/>
    <property type="match status" value="1"/>
</dbReference>
<comment type="caution">
    <text evidence="3">The sequence shown here is derived from an EMBL/GenBank/DDBJ whole genome shotgun (WGS) entry which is preliminary data.</text>
</comment>
<dbReference type="EMBL" id="LSMT01000307">
    <property type="protein sequence ID" value="PFX20693.1"/>
    <property type="molecule type" value="Genomic_DNA"/>
</dbReference>
<evidence type="ECO:0000313" key="4">
    <source>
        <dbReference type="Proteomes" id="UP000225706"/>
    </source>
</evidence>
<dbReference type="OrthoDB" id="5971045at2759"/>
<dbReference type="AlphaFoldDB" id="A0A2B4RV74"/>
<evidence type="ECO:0000313" key="3">
    <source>
        <dbReference type="EMBL" id="PFX20693.1"/>
    </source>
</evidence>
<dbReference type="Gene3D" id="2.10.90.10">
    <property type="entry name" value="Cystine-knot cytokines"/>
    <property type="match status" value="1"/>
</dbReference>
<proteinExistence type="predicted"/>
<feature type="chain" id="PRO_5013310206" description="Platelet-derived growth factor (PDGF) family profile domain-containing protein" evidence="1">
    <location>
        <begin position="23"/>
        <end position="295"/>
    </location>
</feature>
<dbReference type="Proteomes" id="UP000225706">
    <property type="component" value="Unassembled WGS sequence"/>
</dbReference>
<feature type="signal peptide" evidence="1">
    <location>
        <begin position="1"/>
        <end position="22"/>
    </location>
</feature>
<keyword evidence="1" id="KW-0732">Signal</keyword>
<protein>
    <recommendedName>
        <fullName evidence="2">Platelet-derived growth factor (PDGF) family profile domain-containing protein</fullName>
    </recommendedName>
</protein>
<organism evidence="3 4">
    <name type="scientific">Stylophora pistillata</name>
    <name type="common">Smooth cauliflower coral</name>
    <dbReference type="NCBI Taxonomy" id="50429"/>
    <lineage>
        <taxon>Eukaryota</taxon>
        <taxon>Metazoa</taxon>
        <taxon>Cnidaria</taxon>
        <taxon>Anthozoa</taxon>
        <taxon>Hexacorallia</taxon>
        <taxon>Scleractinia</taxon>
        <taxon>Astrocoeniina</taxon>
        <taxon>Pocilloporidae</taxon>
        <taxon>Stylophora</taxon>
    </lineage>
</organism>
<keyword evidence="4" id="KW-1185">Reference proteome</keyword>
<name>A0A2B4RV74_STYPI</name>